<evidence type="ECO:0000313" key="3">
    <source>
        <dbReference type="EnsemblMetazoa" id="ISCW014539-PA"/>
    </source>
</evidence>
<dbReference type="EMBL" id="DS958016">
    <property type="protein sequence ID" value="EEC19263.1"/>
    <property type="molecule type" value="Genomic_DNA"/>
</dbReference>
<accession>B7QK91</accession>
<reference evidence="3" key="2">
    <citation type="submission" date="2020-05" db="UniProtKB">
        <authorList>
            <consortium name="EnsemblMetazoa"/>
        </authorList>
    </citation>
    <scope>IDENTIFICATION</scope>
    <source>
        <strain evidence="3">wikel</strain>
    </source>
</reference>
<dbReference type="Proteomes" id="UP000001555">
    <property type="component" value="Unassembled WGS sequence"/>
</dbReference>
<feature type="compositionally biased region" description="Polar residues" evidence="1">
    <location>
        <begin position="44"/>
        <end position="53"/>
    </location>
</feature>
<gene>
    <name evidence="2" type="ORF">IscW_ISCW014539</name>
</gene>
<proteinExistence type="predicted"/>
<dbReference type="EMBL" id="ABJB010090950">
    <property type="status" value="NOT_ANNOTATED_CDS"/>
    <property type="molecule type" value="Genomic_DNA"/>
</dbReference>
<dbReference type="AlphaFoldDB" id="B7QK91"/>
<sequence>MSNMDGSRPATPTAPEENSVDEVLRGYEEEEEEKGDPSELLLTMVSSNRDGNI</sequence>
<evidence type="ECO:0000313" key="4">
    <source>
        <dbReference type="Proteomes" id="UP000001555"/>
    </source>
</evidence>
<dbReference type="EnsemblMetazoa" id="ISCW014539-RA">
    <property type="protein sequence ID" value="ISCW014539-PA"/>
    <property type="gene ID" value="ISCW014539"/>
</dbReference>
<dbReference type="HOGENOM" id="CLU_3071034_0_0_1"/>
<name>B7QK91_IXOSC</name>
<feature type="region of interest" description="Disordered" evidence="1">
    <location>
        <begin position="1"/>
        <end position="53"/>
    </location>
</feature>
<protein>
    <submittedName>
        <fullName evidence="2 3">Uncharacterized protein</fullName>
    </submittedName>
</protein>
<dbReference type="InParanoid" id="B7QK91"/>
<dbReference type="PaxDb" id="6945-B7QK91"/>
<organism>
    <name type="scientific">Ixodes scapularis</name>
    <name type="common">Black-legged tick</name>
    <name type="synonym">Deer tick</name>
    <dbReference type="NCBI Taxonomy" id="6945"/>
    <lineage>
        <taxon>Eukaryota</taxon>
        <taxon>Metazoa</taxon>
        <taxon>Ecdysozoa</taxon>
        <taxon>Arthropoda</taxon>
        <taxon>Chelicerata</taxon>
        <taxon>Arachnida</taxon>
        <taxon>Acari</taxon>
        <taxon>Parasitiformes</taxon>
        <taxon>Ixodida</taxon>
        <taxon>Ixodoidea</taxon>
        <taxon>Ixodidae</taxon>
        <taxon>Ixodinae</taxon>
        <taxon>Ixodes</taxon>
    </lineage>
</organism>
<dbReference type="VEuPathDB" id="VectorBase:ISCW014539"/>
<evidence type="ECO:0000256" key="1">
    <source>
        <dbReference type="SAM" id="MobiDB-lite"/>
    </source>
</evidence>
<evidence type="ECO:0000313" key="2">
    <source>
        <dbReference type="EMBL" id="EEC19263.1"/>
    </source>
</evidence>
<keyword evidence="4" id="KW-1185">Reference proteome</keyword>
<reference evidence="2 4" key="1">
    <citation type="submission" date="2008-03" db="EMBL/GenBank/DDBJ databases">
        <title>Annotation of Ixodes scapularis.</title>
        <authorList>
            <consortium name="Ixodes scapularis Genome Project Consortium"/>
            <person name="Caler E."/>
            <person name="Hannick L.I."/>
            <person name="Bidwell S."/>
            <person name="Joardar V."/>
            <person name="Thiagarajan M."/>
            <person name="Amedeo P."/>
            <person name="Galinsky K.J."/>
            <person name="Schobel S."/>
            <person name="Inman J."/>
            <person name="Hostetler J."/>
            <person name="Miller J."/>
            <person name="Hammond M."/>
            <person name="Megy K."/>
            <person name="Lawson D."/>
            <person name="Kodira C."/>
            <person name="Sutton G."/>
            <person name="Meyer J."/>
            <person name="Hill C.A."/>
            <person name="Birren B."/>
            <person name="Nene V."/>
            <person name="Collins F."/>
            <person name="Alarcon-Chaidez F."/>
            <person name="Wikel S."/>
            <person name="Strausberg R."/>
        </authorList>
    </citation>
    <scope>NUCLEOTIDE SEQUENCE [LARGE SCALE GENOMIC DNA]</scope>
    <source>
        <strain evidence="4">Wikel</strain>
        <strain evidence="2">Wikel colony</strain>
    </source>
</reference>
<dbReference type="VEuPathDB" id="VectorBase:ISCI014539"/>